<feature type="compositionally biased region" description="Polar residues" evidence="1">
    <location>
        <begin position="273"/>
        <end position="288"/>
    </location>
</feature>
<keyword evidence="3" id="KW-1185">Reference proteome</keyword>
<accession>A0A1Y1IWA3</accession>
<dbReference type="AlphaFoldDB" id="A0A1Y1IWA3"/>
<feature type="region of interest" description="Disordered" evidence="1">
    <location>
        <begin position="206"/>
        <end position="316"/>
    </location>
</feature>
<proteinExistence type="predicted"/>
<feature type="compositionally biased region" description="Acidic residues" evidence="1">
    <location>
        <begin position="130"/>
        <end position="144"/>
    </location>
</feature>
<protein>
    <submittedName>
        <fullName evidence="2">Uncharacterized protein</fullName>
    </submittedName>
</protein>
<gene>
    <name evidence="2" type="ORF">KFL_012450015</name>
</gene>
<name>A0A1Y1IWA3_KLENI</name>
<feature type="compositionally biased region" description="Basic and acidic residues" evidence="1">
    <location>
        <begin position="145"/>
        <end position="164"/>
    </location>
</feature>
<organism evidence="2 3">
    <name type="scientific">Klebsormidium nitens</name>
    <name type="common">Green alga</name>
    <name type="synonym">Ulothrix nitens</name>
    <dbReference type="NCBI Taxonomy" id="105231"/>
    <lineage>
        <taxon>Eukaryota</taxon>
        <taxon>Viridiplantae</taxon>
        <taxon>Streptophyta</taxon>
        <taxon>Klebsormidiophyceae</taxon>
        <taxon>Klebsormidiales</taxon>
        <taxon>Klebsormidiaceae</taxon>
        <taxon>Klebsormidium</taxon>
    </lineage>
</organism>
<evidence type="ECO:0000313" key="2">
    <source>
        <dbReference type="EMBL" id="GAQ93007.1"/>
    </source>
</evidence>
<feature type="compositionally biased region" description="Acidic residues" evidence="1">
    <location>
        <begin position="84"/>
        <end position="95"/>
    </location>
</feature>
<feature type="region of interest" description="Disordered" evidence="1">
    <location>
        <begin position="51"/>
        <end position="175"/>
    </location>
</feature>
<feature type="compositionally biased region" description="Acidic residues" evidence="1">
    <location>
        <begin position="238"/>
        <end position="250"/>
    </location>
</feature>
<evidence type="ECO:0000313" key="3">
    <source>
        <dbReference type="Proteomes" id="UP000054558"/>
    </source>
</evidence>
<dbReference type="Proteomes" id="UP000054558">
    <property type="component" value="Unassembled WGS sequence"/>
</dbReference>
<feature type="region of interest" description="Disordered" evidence="1">
    <location>
        <begin position="1"/>
        <end position="24"/>
    </location>
</feature>
<feature type="compositionally biased region" description="Polar residues" evidence="1">
    <location>
        <begin position="1"/>
        <end position="12"/>
    </location>
</feature>
<evidence type="ECO:0000256" key="1">
    <source>
        <dbReference type="SAM" id="MobiDB-lite"/>
    </source>
</evidence>
<dbReference type="EMBL" id="DF238194">
    <property type="protein sequence ID" value="GAQ93007.1"/>
    <property type="molecule type" value="Genomic_DNA"/>
</dbReference>
<feature type="compositionally biased region" description="Acidic residues" evidence="1">
    <location>
        <begin position="290"/>
        <end position="299"/>
    </location>
</feature>
<sequence>MATGFSQPQGISPAQGLSVADKGTSQASFHLRCSTWNNTSSYQAFFKKTKEGLDYQTAPPGTTSKNETDRRLLKVGRRAKPEESPEAEAGEDDLADLSQDMQAASLKGPQEKRRRVVLSQSEAEWNTSEEGSDADSGEDIEGAEFEPREEKSQEPTSEDERMIDDTPAAGYANPVMEYGQANAELFESSPYGAPAFHRGDVPVVSAADYQTAPPRTTSKNETDRRSLKVGRRAKPEESPGEAEAGEDDLADLSQDMQAASLRGPQEKRRRVVLSQSEAESDTSETGSDADSGEDIEGAEFEPREVESQEPNSEDERMIDNAPAAGCANPIIEYGQANAELFEDSPHGAPAFHRGDIPVVSTAVGFVP</sequence>
<reference evidence="2 3" key="1">
    <citation type="journal article" date="2014" name="Nat. Commun.">
        <title>Klebsormidium flaccidum genome reveals primary factors for plant terrestrial adaptation.</title>
        <authorList>
            <person name="Hori K."/>
            <person name="Maruyama F."/>
            <person name="Fujisawa T."/>
            <person name="Togashi T."/>
            <person name="Yamamoto N."/>
            <person name="Seo M."/>
            <person name="Sato S."/>
            <person name="Yamada T."/>
            <person name="Mori H."/>
            <person name="Tajima N."/>
            <person name="Moriyama T."/>
            <person name="Ikeuchi M."/>
            <person name="Watanabe M."/>
            <person name="Wada H."/>
            <person name="Kobayashi K."/>
            <person name="Saito M."/>
            <person name="Masuda T."/>
            <person name="Sasaki-Sekimoto Y."/>
            <person name="Mashiguchi K."/>
            <person name="Awai K."/>
            <person name="Shimojima M."/>
            <person name="Masuda S."/>
            <person name="Iwai M."/>
            <person name="Nobusawa T."/>
            <person name="Narise T."/>
            <person name="Kondo S."/>
            <person name="Saito H."/>
            <person name="Sato R."/>
            <person name="Murakawa M."/>
            <person name="Ihara Y."/>
            <person name="Oshima-Yamada Y."/>
            <person name="Ohtaka K."/>
            <person name="Satoh M."/>
            <person name="Sonobe K."/>
            <person name="Ishii M."/>
            <person name="Ohtani R."/>
            <person name="Kanamori-Sato M."/>
            <person name="Honoki R."/>
            <person name="Miyazaki D."/>
            <person name="Mochizuki H."/>
            <person name="Umetsu J."/>
            <person name="Higashi K."/>
            <person name="Shibata D."/>
            <person name="Kamiya Y."/>
            <person name="Sato N."/>
            <person name="Nakamura Y."/>
            <person name="Tabata S."/>
            <person name="Ida S."/>
            <person name="Kurokawa K."/>
            <person name="Ohta H."/>
        </authorList>
    </citation>
    <scope>NUCLEOTIDE SEQUENCE [LARGE SCALE GENOMIC DNA]</scope>
    <source>
        <strain evidence="2 3">NIES-2285</strain>
    </source>
</reference>
<feature type="compositionally biased region" description="Polar residues" evidence="1">
    <location>
        <begin position="118"/>
        <end position="129"/>
    </location>
</feature>